<comment type="caution">
    <text evidence="1">The sequence shown here is derived from an EMBL/GenBank/DDBJ whole genome shotgun (WGS) entry which is preliminary data.</text>
</comment>
<evidence type="ECO:0000313" key="1">
    <source>
        <dbReference type="EMBL" id="KAI9896842.1"/>
    </source>
</evidence>
<reference evidence="1" key="1">
    <citation type="submission" date="2022-10" db="EMBL/GenBank/DDBJ databases">
        <title>Complete Genome of Trichothecium roseum strain YXFP-22015, a Plant Pathogen Isolated from Citrus.</title>
        <authorList>
            <person name="Wang Y."/>
            <person name="Zhu L."/>
        </authorList>
    </citation>
    <scope>NUCLEOTIDE SEQUENCE</scope>
    <source>
        <strain evidence="1">YXFP-22015</strain>
    </source>
</reference>
<gene>
    <name evidence="1" type="ORF">N3K66_007864</name>
</gene>
<name>A0ACC0USC1_9HYPO</name>
<accession>A0ACC0USC1</accession>
<protein>
    <submittedName>
        <fullName evidence="1">Uncharacterized protein</fullName>
    </submittedName>
</protein>
<dbReference type="Proteomes" id="UP001163324">
    <property type="component" value="Chromosome 8"/>
</dbReference>
<evidence type="ECO:0000313" key="2">
    <source>
        <dbReference type="Proteomes" id="UP001163324"/>
    </source>
</evidence>
<dbReference type="EMBL" id="CM047947">
    <property type="protein sequence ID" value="KAI9896842.1"/>
    <property type="molecule type" value="Genomic_DNA"/>
</dbReference>
<sequence>MALITAFPVALVQQVKGTRCEPAVARYCQEAGARLQKLRAGIGNPGGQPFYGRQKDPQLSRGKNRYLPVESFFQVFSLQLEREYECQTMTIQKPPMTCSHIINSLRNNFQNLMEGGYMDDRKCPGTRDLIEAMGTTGKDCNLNHPQDAVPWQLLWMITICARCLSLFYPINNCDYMVNSESQGRGRNWSSHSAMINMGAIALLSSAIITLLDEAWDLWDPFNRAINTYSWSLGIARELDMILNDFYEVDASMLSRKHAYMDITGPNKESKRGSTCAPSQRRTN</sequence>
<proteinExistence type="predicted"/>
<keyword evidence="2" id="KW-1185">Reference proteome</keyword>
<organism evidence="1 2">
    <name type="scientific">Trichothecium roseum</name>
    <dbReference type="NCBI Taxonomy" id="47278"/>
    <lineage>
        <taxon>Eukaryota</taxon>
        <taxon>Fungi</taxon>
        <taxon>Dikarya</taxon>
        <taxon>Ascomycota</taxon>
        <taxon>Pezizomycotina</taxon>
        <taxon>Sordariomycetes</taxon>
        <taxon>Hypocreomycetidae</taxon>
        <taxon>Hypocreales</taxon>
        <taxon>Hypocreales incertae sedis</taxon>
        <taxon>Trichothecium</taxon>
    </lineage>
</organism>